<dbReference type="AlphaFoldDB" id="B7K0C1"/>
<evidence type="ECO:0000313" key="1">
    <source>
        <dbReference type="EMBL" id="ACK67405.1"/>
    </source>
</evidence>
<sequence>MNKLTGFLYARPSFAEGIARLIDFGNTLQVYNTSFSDEQADFLALASDWYVLGDDLRNAMNHYNDLCSQATDELLQQAREELLAGIQE</sequence>
<dbReference type="eggNOG" id="ENOG5033K00">
    <property type="taxonomic scope" value="Bacteria"/>
</dbReference>
<accession>B7K0C1</accession>
<dbReference type="OrthoDB" id="3035737at2"/>
<dbReference type="HOGENOM" id="CLU_2603419_0_0_3"/>
<name>B7K0C1_RIPO1</name>
<evidence type="ECO:0000313" key="2">
    <source>
        <dbReference type="Proteomes" id="UP000008204"/>
    </source>
</evidence>
<dbReference type="Proteomes" id="UP000008204">
    <property type="component" value="Chromosome"/>
</dbReference>
<keyword evidence="2" id="KW-1185">Reference proteome</keyword>
<dbReference type="KEGG" id="cyp:PCC8801_3437"/>
<proteinExistence type="predicted"/>
<dbReference type="RefSeq" id="WP_012596665.1">
    <property type="nucleotide sequence ID" value="NC_011726.1"/>
</dbReference>
<gene>
    <name evidence="1" type="ordered locus">PCC8801_3437</name>
</gene>
<dbReference type="STRING" id="41431.PCC8801_3437"/>
<reference evidence="2" key="1">
    <citation type="journal article" date="2011" name="MBio">
        <title>Novel metabolic attributes of the genus Cyanothece, comprising a group of unicellular nitrogen-fixing Cyanobacteria.</title>
        <authorList>
            <person name="Bandyopadhyay A."/>
            <person name="Elvitigala T."/>
            <person name="Welsh E."/>
            <person name="Stockel J."/>
            <person name="Liberton M."/>
            <person name="Min H."/>
            <person name="Sherman L.A."/>
            <person name="Pakrasi H.B."/>
        </authorList>
    </citation>
    <scope>NUCLEOTIDE SEQUENCE [LARGE SCALE GENOMIC DNA]</scope>
    <source>
        <strain evidence="2">PCC 8801</strain>
    </source>
</reference>
<organism evidence="1 2">
    <name type="scientific">Rippkaea orientalis (strain PCC 8801 / RF-1)</name>
    <name type="common">Cyanothece sp. (strain PCC 8801)</name>
    <dbReference type="NCBI Taxonomy" id="41431"/>
    <lineage>
        <taxon>Bacteria</taxon>
        <taxon>Bacillati</taxon>
        <taxon>Cyanobacteriota</taxon>
        <taxon>Cyanophyceae</taxon>
        <taxon>Oscillatoriophycideae</taxon>
        <taxon>Chroococcales</taxon>
        <taxon>Aphanothecaceae</taxon>
        <taxon>Rippkaea</taxon>
        <taxon>Rippkaea orientalis</taxon>
    </lineage>
</organism>
<protein>
    <submittedName>
        <fullName evidence="1">Uncharacterized protein</fullName>
    </submittedName>
</protein>
<dbReference type="EMBL" id="CP001287">
    <property type="protein sequence ID" value="ACK67405.1"/>
    <property type="molecule type" value="Genomic_DNA"/>
</dbReference>